<sequence>MLGLGLSEIVPYVVYGLAGPVIIASAVNRSAIGLLFLVPLIPLYVILDKVLKSELPLANNVIDFTIIAMLLGICIQKRDDEVPALGPSPLLKPLAIFAGYSFISLLIGSASFDGLTGEINLLRLAHWKNYMIMPLLYLITYYALRERAWQNKLFTFLFGAFLVADIRFQQSFKWVKHTRYQGSKSRVSGLANLGPNEMGAFHAIHMLFVLGLFIIDKNVKRRIAYVFFMIGSTYCALYSYSRGAYVAILLTAIFIAFVKERRLLIVIVAFLITWKAILPSSVVDRIENTIVEDGARTDVVEVGGMQLETAKRTEIWEKALGYFYENPITGKGYNTYQYLTGWDTHNVYIKFMAEEGVIGLSLYIWLYVLALRSGWKLYKNGDEEIIKAFGFGFVCAVIASIVSNFFGDRWTYLQLGGIYWVLWALVDQHNARIAASVTDVVAVPAAPEMDHFPNSRIAS</sequence>
<dbReference type="PANTHER" id="PTHR37422">
    <property type="entry name" value="TEICHURONIC ACID BIOSYNTHESIS PROTEIN TUAE"/>
    <property type="match status" value="1"/>
</dbReference>
<evidence type="ECO:0000313" key="7">
    <source>
        <dbReference type="EMBL" id="ABB32238.1"/>
    </source>
</evidence>
<evidence type="ECO:0000256" key="3">
    <source>
        <dbReference type="ARBA" id="ARBA00022989"/>
    </source>
</evidence>
<dbReference type="Proteomes" id="UP000007073">
    <property type="component" value="Chromosome"/>
</dbReference>
<feature type="domain" description="O-antigen ligase-related" evidence="6">
    <location>
        <begin position="228"/>
        <end position="364"/>
    </location>
</feature>
<dbReference type="InterPro" id="IPR007016">
    <property type="entry name" value="O-antigen_ligase-rel_domated"/>
</dbReference>
<dbReference type="InterPro" id="IPR051533">
    <property type="entry name" value="WaaL-like"/>
</dbReference>
<feature type="transmembrane region" description="Helical" evidence="5">
    <location>
        <begin position="12"/>
        <end position="45"/>
    </location>
</feature>
<keyword evidence="7" id="KW-0436">Ligase</keyword>
<keyword evidence="2 5" id="KW-0812">Transmembrane</keyword>
<evidence type="ECO:0000259" key="6">
    <source>
        <dbReference type="Pfam" id="PF04932"/>
    </source>
</evidence>
<dbReference type="GO" id="GO:0016874">
    <property type="term" value="F:ligase activity"/>
    <property type="evidence" value="ECO:0007669"/>
    <property type="project" value="UniProtKB-KW"/>
</dbReference>
<reference evidence="7 8" key="2">
    <citation type="journal article" date="2009" name="BMC Microbiol.">
        <title>The genome sequence of Geobacter metallireducens: features of metabolism, physiology and regulation common and dissimilar to Geobacter sulfurreducens.</title>
        <authorList>
            <person name="Aklujkar M."/>
            <person name="Krushkal J."/>
            <person name="DiBartolo G."/>
            <person name="Lapidus A."/>
            <person name="Land M.L."/>
            <person name="Lovley D.R."/>
        </authorList>
    </citation>
    <scope>NUCLEOTIDE SEQUENCE [LARGE SCALE GENOMIC DNA]</scope>
    <source>
        <strain evidence="8">ATCC 53774 / DSM 7210 / GS-15</strain>
    </source>
</reference>
<feature type="transmembrane region" description="Helical" evidence="5">
    <location>
        <begin position="385"/>
        <end position="406"/>
    </location>
</feature>
<organism evidence="7 8">
    <name type="scientific">Geobacter metallireducens (strain ATCC 53774 / DSM 7210 / GS-15)</name>
    <dbReference type="NCBI Taxonomy" id="269799"/>
    <lineage>
        <taxon>Bacteria</taxon>
        <taxon>Pseudomonadati</taxon>
        <taxon>Thermodesulfobacteriota</taxon>
        <taxon>Desulfuromonadia</taxon>
        <taxon>Geobacterales</taxon>
        <taxon>Geobacteraceae</taxon>
        <taxon>Geobacter</taxon>
    </lineage>
</organism>
<feature type="transmembrane region" description="Helical" evidence="5">
    <location>
        <begin position="356"/>
        <end position="373"/>
    </location>
</feature>
<dbReference type="STRING" id="269799.Gmet_2009"/>
<evidence type="ECO:0000313" key="8">
    <source>
        <dbReference type="Proteomes" id="UP000007073"/>
    </source>
</evidence>
<feature type="transmembrane region" description="Helical" evidence="5">
    <location>
        <begin position="95"/>
        <end position="115"/>
    </location>
</feature>
<proteinExistence type="predicted"/>
<dbReference type="PANTHER" id="PTHR37422:SF13">
    <property type="entry name" value="LIPOPOLYSACCHARIDE BIOSYNTHESIS PROTEIN PA4999-RELATED"/>
    <property type="match status" value="1"/>
</dbReference>
<name>Q39U36_GEOMG</name>
<keyword evidence="3 5" id="KW-1133">Transmembrane helix</keyword>
<feature type="transmembrane region" description="Helical" evidence="5">
    <location>
        <begin position="246"/>
        <end position="272"/>
    </location>
</feature>
<evidence type="ECO:0000256" key="5">
    <source>
        <dbReference type="SAM" id="Phobius"/>
    </source>
</evidence>
<protein>
    <submittedName>
        <fullName evidence="7">Lipid A core--O antigen ligase-related protein</fullName>
    </submittedName>
</protein>
<dbReference type="HOGENOM" id="CLU_583848_0_0_7"/>
<evidence type="ECO:0000256" key="1">
    <source>
        <dbReference type="ARBA" id="ARBA00004141"/>
    </source>
</evidence>
<dbReference type="eggNOG" id="COG3307">
    <property type="taxonomic scope" value="Bacteria"/>
</dbReference>
<keyword evidence="4 5" id="KW-0472">Membrane</keyword>
<evidence type="ECO:0000256" key="4">
    <source>
        <dbReference type="ARBA" id="ARBA00023136"/>
    </source>
</evidence>
<feature type="transmembrane region" description="Helical" evidence="5">
    <location>
        <begin position="198"/>
        <end position="215"/>
    </location>
</feature>
<gene>
    <name evidence="7" type="ordered locus">Gmet_2009</name>
</gene>
<dbReference type="AlphaFoldDB" id="Q39U36"/>
<keyword evidence="8" id="KW-1185">Reference proteome</keyword>
<reference evidence="7 8" key="1">
    <citation type="submission" date="2005-10" db="EMBL/GenBank/DDBJ databases">
        <title>Complete sequence of Geobacter metallireducens GS-15.</title>
        <authorList>
            <consortium name="US DOE Joint Genome Institute"/>
            <person name="Copeland A."/>
            <person name="Lucas S."/>
            <person name="Lapidus A."/>
            <person name="Barry K."/>
            <person name="Detter J.C."/>
            <person name="Glavina T."/>
            <person name="Hammon N."/>
            <person name="Israni S."/>
            <person name="Pitluck S."/>
            <person name="Di Bartolo G."/>
            <person name="Chain P."/>
            <person name="Schmutz J."/>
            <person name="Larimer F."/>
            <person name="Land M."/>
            <person name="Kyrpides N."/>
            <person name="Ivanova N."/>
            <person name="Richardson P."/>
        </authorList>
    </citation>
    <scope>NUCLEOTIDE SEQUENCE [LARGE SCALE GENOMIC DNA]</scope>
    <source>
        <strain evidence="8">ATCC 53774 / DSM 7210 / GS-15</strain>
    </source>
</reference>
<dbReference type="Pfam" id="PF04932">
    <property type="entry name" value="Wzy_C"/>
    <property type="match status" value="1"/>
</dbReference>
<feature type="transmembrane region" description="Helical" evidence="5">
    <location>
        <begin position="127"/>
        <end position="144"/>
    </location>
</feature>
<accession>Q39U36</accession>
<dbReference type="EMBL" id="CP000148">
    <property type="protein sequence ID" value="ABB32238.1"/>
    <property type="molecule type" value="Genomic_DNA"/>
</dbReference>
<dbReference type="GO" id="GO:0016020">
    <property type="term" value="C:membrane"/>
    <property type="evidence" value="ECO:0007669"/>
    <property type="project" value="UniProtKB-SubCell"/>
</dbReference>
<dbReference type="KEGG" id="gme:Gmet_2009"/>
<feature type="transmembrane region" description="Helical" evidence="5">
    <location>
        <begin position="57"/>
        <end position="75"/>
    </location>
</feature>
<evidence type="ECO:0000256" key="2">
    <source>
        <dbReference type="ARBA" id="ARBA00022692"/>
    </source>
</evidence>
<comment type="subcellular location">
    <subcellularLocation>
        <location evidence="1">Membrane</location>
        <topology evidence="1">Multi-pass membrane protein</topology>
    </subcellularLocation>
</comment>